<dbReference type="GO" id="GO:0008841">
    <property type="term" value="F:dihydrofolate synthase activity"/>
    <property type="evidence" value="ECO:0007669"/>
    <property type="project" value="TreeGrafter"/>
</dbReference>
<accession>A0A1Z3HID4</accession>
<dbReference type="InterPro" id="IPR036615">
    <property type="entry name" value="Mur_ligase_C_dom_sf"/>
</dbReference>
<evidence type="ECO:0000256" key="2">
    <source>
        <dbReference type="ARBA" id="ARBA00008276"/>
    </source>
</evidence>
<comment type="catalytic activity">
    <reaction evidence="9">
        <text>(6S)-5,6,7,8-tetrahydrofolyl-(gamma-L-Glu)(n) + L-glutamate + ATP = (6S)-5,6,7,8-tetrahydrofolyl-(gamma-L-Glu)(n+1) + ADP + phosphate + H(+)</text>
        <dbReference type="Rhea" id="RHEA:10580"/>
        <dbReference type="Rhea" id="RHEA-COMP:14738"/>
        <dbReference type="Rhea" id="RHEA-COMP:14740"/>
        <dbReference type="ChEBI" id="CHEBI:15378"/>
        <dbReference type="ChEBI" id="CHEBI:29985"/>
        <dbReference type="ChEBI" id="CHEBI:30616"/>
        <dbReference type="ChEBI" id="CHEBI:43474"/>
        <dbReference type="ChEBI" id="CHEBI:141005"/>
        <dbReference type="ChEBI" id="CHEBI:456216"/>
        <dbReference type="EC" id="6.3.2.17"/>
    </reaction>
</comment>
<dbReference type="GO" id="GO:0005737">
    <property type="term" value="C:cytoplasm"/>
    <property type="evidence" value="ECO:0007669"/>
    <property type="project" value="TreeGrafter"/>
</dbReference>
<dbReference type="EMBL" id="CP021983">
    <property type="protein sequence ID" value="ASC70082.1"/>
    <property type="molecule type" value="Genomic_DNA"/>
</dbReference>
<evidence type="ECO:0000313" key="13">
    <source>
        <dbReference type="Proteomes" id="UP000191901"/>
    </source>
</evidence>
<dbReference type="Gene3D" id="3.90.190.20">
    <property type="entry name" value="Mur ligase, C-terminal domain"/>
    <property type="match status" value="1"/>
</dbReference>
<dbReference type="Gene3D" id="3.40.1190.10">
    <property type="entry name" value="Mur-like, catalytic domain"/>
    <property type="match status" value="1"/>
</dbReference>
<evidence type="ECO:0000313" key="12">
    <source>
        <dbReference type="EMBL" id="ASC70082.1"/>
    </source>
</evidence>
<evidence type="ECO:0000256" key="10">
    <source>
        <dbReference type="PIRNR" id="PIRNR001563"/>
    </source>
</evidence>
<dbReference type="PANTHER" id="PTHR11136">
    <property type="entry name" value="FOLYLPOLYGLUTAMATE SYNTHASE-RELATED"/>
    <property type="match status" value="1"/>
</dbReference>
<keyword evidence="13" id="KW-1185">Reference proteome</keyword>
<evidence type="ECO:0000256" key="4">
    <source>
        <dbReference type="ARBA" id="ARBA00022598"/>
    </source>
</evidence>
<feature type="domain" description="Mur ligase central" evidence="11">
    <location>
        <begin position="60"/>
        <end position="288"/>
    </location>
</feature>
<keyword evidence="5" id="KW-0479">Metal-binding</keyword>
<dbReference type="InterPro" id="IPR001645">
    <property type="entry name" value="Folylpolyglutamate_synth"/>
</dbReference>
<protein>
    <recommendedName>
        <fullName evidence="3">tetrahydrofolate synthase</fullName>
        <ecNumber evidence="3">6.3.2.17</ecNumber>
    </recommendedName>
</protein>
<dbReference type="GO" id="GO:0004326">
    <property type="term" value="F:tetrahydrofolylpolyglutamate synthase activity"/>
    <property type="evidence" value="ECO:0007669"/>
    <property type="project" value="UniProtKB-EC"/>
</dbReference>
<sequence>MVDPGCRASGIPPVEAGEEAEIARRLAQFERFGVNLGLARIEQLLARLGHPEKQVPLVHVAGSNGKGSVCAYLSSVLTQAGYRVGRYTSPHLVSWRERLCINERPIAAADLSAVLAQVEAVIPPSQEMPTQFEVLTAAAWLYFAQQAVDVAVVEVGLGGRLDATNVCEHPLVTVITSLSREHWQRLGPTLADIAREKAGILKPGCPAVIGPLPADAKAVVAARLAELDCPAIWPAPARDLGQGWAAVAGHHDGAVGQGEEEFIPSPWRYRLPFPGPHQLINSALAIATLRCLQAQGWAIAEAAMTTGLAQARWPGRLQWLTWQDDRGQGWPLLVDGAHNPAAAMALRAYVDSLELAPVGWLMGMLVTKDHRDIFQALLRPGDHLHLVPVARPYLRGSGRARCDRTDHLPPARHL</sequence>
<dbReference type="PANTHER" id="PTHR11136:SF0">
    <property type="entry name" value="DIHYDROFOLATE SYNTHETASE-RELATED"/>
    <property type="match status" value="1"/>
</dbReference>
<dbReference type="FunFam" id="3.40.1190.10:FF:000011">
    <property type="entry name" value="Folylpolyglutamate synthase/dihydrofolate synthase"/>
    <property type="match status" value="1"/>
</dbReference>
<dbReference type="SUPFAM" id="SSF53244">
    <property type="entry name" value="MurD-like peptide ligases, peptide-binding domain"/>
    <property type="match status" value="1"/>
</dbReference>
<dbReference type="SUPFAM" id="SSF53623">
    <property type="entry name" value="MurD-like peptide ligases, catalytic domain"/>
    <property type="match status" value="1"/>
</dbReference>
<keyword evidence="8" id="KW-0460">Magnesium</keyword>
<dbReference type="InterPro" id="IPR013221">
    <property type="entry name" value="Mur_ligase_cen"/>
</dbReference>
<reference evidence="12 13" key="1">
    <citation type="journal article" date="2016" name="Biochim. Biophys. Acta">
        <title>Characterization of red-shifted phycobilisomes isolated from the chlorophyll f-containing cyanobacterium Halomicronema hongdechloris.</title>
        <authorList>
            <person name="Li Y."/>
            <person name="Lin Y."/>
            <person name="Garvey C.J."/>
            <person name="Birch D."/>
            <person name="Corkery R.W."/>
            <person name="Loughlin P.C."/>
            <person name="Scheer H."/>
            <person name="Willows R.D."/>
            <person name="Chen M."/>
        </authorList>
    </citation>
    <scope>NUCLEOTIDE SEQUENCE [LARGE SCALE GENOMIC DNA]</scope>
    <source>
        <strain evidence="12 13">C2206</strain>
    </source>
</reference>
<dbReference type="AlphaFoldDB" id="A0A1Z3HID4"/>
<evidence type="ECO:0000256" key="6">
    <source>
        <dbReference type="ARBA" id="ARBA00022741"/>
    </source>
</evidence>
<evidence type="ECO:0000256" key="3">
    <source>
        <dbReference type="ARBA" id="ARBA00013025"/>
    </source>
</evidence>
<evidence type="ECO:0000259" key="11">
    <source>
        <dbReference type="Pfam" id="PF08245"/>
    </source>
</evidence>
<dbReference type="GO" id="GO:0046872">
    <property type="term" value="F:metal ion binding"/>
    <property type="evidence" value="ECO:0007669"/>
    <property type="project" value="UniProtKB-KW"/>
</dbReference>
<keyword evidence="6 10" id="KW-0547">Nucleotide-binding</keyword>
<keyword evidence="4 10" id="KW-0436">Ligase</keyword>
<comment type="cofactor">
    <cofactor evidence="1">
        <name>Mg(2+)</name>
        <dbReference type="ChEBI" id="CHEBI:18420"/>
    </cofactor>
</comment>
<dbReference type="Pfam" id="PF08245">
    <property type="entry name" value="Mur_ligase_M"/>
    <property type="match status" value="1"/>
</dbReference>
<name>A0A1Z3HID4_9CYAN</name>
<evidence type="ECO:0000256" key="9">
    <source>
        <dbReference type="ARBA" id="ARBA00047493"/>
    </source>
</evidence>
<dbReference type="KEGG" id="hhg:XM38_010120"/>
<dbReference type="NCBIfam" id="TIGR01499">
    <property type="entry name" value="folC"/>
    <property type="match status" value="1"/>
</dbReference>
<dbReference type="PIRSF" id="PIRSF001563">
    <property type="entry name" value="Folylpolyglu_synth"/>
    <property type="match status" value="1"/>
</dbReference>
<gene>
    <name evidence="12" type="primary">folC</name>
    <name evidence="12" type="ORF">XM38_010120</name>
</gene>
<keyword evidence="7 10" id="KW-0067">ATP-binding</keyword>
<evidence type="ECO:0000256" key="5">
    <source>
        <dbReference type="ARBA" id="ARBA00022723"/>
    </source>
</evidence>
<evidence type="ECO:0000256" key="7">
    <source>
        <dbReference type="ARBA" id="ARBA00022840"/>
    </source>
</evidence>
<evidence type="ECO:0000256" key="8">
    <source>
        <dbReference type="ARBA" id="ARBA00022842"/>
    </source>
</evidence>
<dbReference type="Proteomes" id="UP000191901">
    <property type="component" value="Chromosome"/>
</dbReference>
<dbReference type="EC" id="6.3.2.17" evidence="3"/>
<evidence type="ECO:0000256" key="1">
    <source>
        <dbReference type="ARBA" id="ARBA00001946"/>
    </source>
</evidence>
<dbReference type="GO" id="GO:0005524">
    <property type="term" value="F:ATP binding"/>
    <property type="evidence" value="ECO:0007669"/>
    <property type="project" value="UniProtKB-KW"/>
</dbReference>
<dbReference type="InterPro" id="IPR036565">
    <property type="entry name" value="Mur-like_cat_sf"/>
</dbReference>
<comment type="similarity">
    <text evidence="2 10">Belongs to the folylpolyglutamate synthase family.</text>
</comment>
<proteinExistence type="inferred from homology"/>
<organism evidence="12 13">
    <name type="scientific">Halomicronema hongdechloris C2206</name>
    <dbReference type="NCBI Taxonomy" id="1641165"/>
    <lineage>
        <taxon>Bacteria</taxon>
        <taxon>Bacillati</taxon>
        <taxon>Cyanobacteriota</taxon>
        <taxon>Cyanophyceae</taxon>
        <taxon>Nodosilineales</taxon>
        <taxon>Nodosilineaceae</taxon>
        <taxon>Halomicronema</taxon>
    </lineage>
</organism>